<dbReference type="InterPro" id="IPR050508">
    <property type="entry name" value="Methyltransf_Superfamily"/>
</dbReference>
<reference evidence="2" key="1">
    <citation type="journal article" date="2014" name="Int. J. Syst. Evol. Microbiol.">
        <title>Complete genome sequence of Corynebacterium casei LMG S-19264T (=DSM 44701T), isolated from a smear-ripened cheese.</title>
        <authorList>
            <consortium name="US DOE Joint Genome Institute (JGI-PGF)"/>
            <person name="Walter F."/>
            <person name="Albersmeier A."/>
            <person name="Kalinowski J."/>
            <person name="Ruckert C."/>
        </authorList>
    </citation>
    <scope>NUCLEOTIDE SEQUENCE</scope>
    <source>
        <strain evidence="2">VKM B-2484</strain>
    </source>
</reference>
<accession>A0A9W6MY80</accession>
<name>A0A9W6MY80_9HYPH</name>
<evidence type="ECO:0000259" key="1">
    <source>
        <dbReference type="Pfam" id="PF08241"/>
    </source>
</evidence>
<dbReference type="GO" id="GO:0008757">
    <property type="term" value="F:S-adenosylmethionine-dependent methyltransferase activity"/>
    <property type="evidence" value="ECO:0007669"/>
    <property type="project" value="InterPro"/>
</dbReference>
<dbReference type="EMBL" id="BSFJ01000004">
    <property type="protein sequence ID" value="GLK70675.1"/>
    <property type="molecule type" value="Genomic_DNA"/>
</dbReference>
<dbReference type="PANTHER" id="PTHR42912:SF80">
    <property type="entry name" value="METHYLTRANSFERASE DOMAIN-CONTAINING PROTEIN"/>
    <property type="match status" value="1"/>
</dbReference>
<evidence type="ECO:0000313" key="3">
    <source>
        <dbReference type="Proteomes" id="UP001143370"/>
    </source>
</evidence>
<comment type="caution">
    <text evidence="2">The sequence shown here is derived from an EMBL/GenBank/DDBJ whole genome shotgun (WGS) entry which is preliminary data.</text>
</comment>
<gene>
    <name evidence="2" type="ORF">GCM10017643_07900</name>
</gene>
<evidence type="ECO:0000313" key="2">
    <source>
        <dbReference type="EMBL" id="GLK70675.1"/>
    </source>
</evidence>
<dbReference type="Proteomes" id="UP001143370">
    <property type="component" value="Unassembled WGS sequence"/>
</dbReference>
<feature type="domain" description="Methyltransferase type 11" evidence="1">
    <location>
        <begin position="62"/>
        <end position="156"/>
    </location>
</feature>
<dbReference type="Gene3D" id="3.40.50.150">
    <property type="entry name" value="Vaccinia Virus protein VP39"/>
    <property type="match status" value="1"/>
</dbReference>
<dbReference type="AlphaFoldDB" id="A0A9W6MY80"/>
<dbReference type="InterPro" id="IPR013216">
    <property type="entry name" value="Methyltransf_11"/>
</dbReference>
<dbReference type="Pfam" id="PF08241">
    <property type="entry name" value="Methyltransf_11"/>
    <property type="match status" value="1"/>
</dbReference>
<reference evidence="2" key="2">
    <citation type="submission" date="2023-01" db="EMBL/GenBank/DDBJ databases">
        <authorList>
            <person name="Sun Q."/>
            <person name="Evtushenko L."/>
        </authorList>
    </citation>
    <scope>NUCLEOTIDE SEQUENCE</scope>
    <source>
        <strain evidence="2">VKM B-2484</strain>
    </source>
</reference>
<dbReference type="SUPFAM" id="SSF53335">
    <property type="entry name" value="S-adenosyl-L-methionine-dependent methyltransferases"/>
    <property type="match status" value="1"/>
</dbReference>
<keyword evidence="2" id="KW-0489">Methyltransferase</keyword>
<keyword evidence="2" id="KW-0808">Transferase</keyword>
<keyword evidence="3" id="KW-1185">Reference proteome</keyword>
<organism evidence="2 3">
    <name type="scientific">Ancylobacter dichloromethanicus</name>
    <dbReference type="NCBI Taxonomy" id="518825"/>
    <lineage>
        <taxon>Bacteria</taxon>
        <taxon>Pseudomonadati</taxon>
        <taxon>Pseudomonadota</taxon>
        <taxon>Alphaproteobacteria</taxon>
        <taxon>Hyphomicrobiales</taxon>
        <taxon>Xanthobacteraceae</taxon>
        <taxon>Ancylobacter</taxon>
    </lineage>
</organism>
<protein>
    <submittedName>
        <fullName evidence="2">Methyltransferase type 11</fullName>
    </submittedName>
</protein>
<dbReference type="CDD" id="cd02440">
    <property type="entry name" value="AdoMet_MTases"/>
    <property type="match status" value="1"/>
</dbReference>
<dbReference type="InterPro" id="IPR029063">
    <property type="entry name" value="SAM-dependent_MTases_sf"/>
</dbReference>
<sequence length="223" mass="25254">MARLNDEPVSAPVRPTSEGARNLRRRYQRIAPVYDLLDLPFEYGRYREIRPLLFQGLSGRLLDAGVGTGRNMPFYPSGSEVVGIDLSPAMLERAEARRALSPASVQLTEMDISRLTFPDAFFDAAIATFVFCTLPDELQVPALRELGRVVRPQGTIRLLDYTRPRGRIRRLITQLWEPWVGWAYGAHFNRQTEQFISEAGLVLTSAHFVVDDLIRLVEAKPAR</sequence>
<dbReference type="GO" id="GO:0032259">
    <property type="term" value="P:methylation"/>
    <property type="evidence" value="ECO:0007669"/>
    <property type="project" value="UniProtKB-KW"/>
</dbReference>
<dbReference type="PANTHER" id="PTHR42912">
    <property type="entry name" value="METHYLTRANSFERASE"/>
    <property type="match status" value="1"/>
</dbReference>
<proteinExistence type="predicted"/>